<dbReference type="PROSITE" id="PS00588">
    <property type="entry name" value="FLAGELLA_BB_ROD"/>
    <property type="match status" value="1"/>
</dbReference>
<evidence type="ECO:0000256" key="2">
    <source>
        <dbReference type="ARBA" id="ARBA00004613"/>
    </source>
</evidence>
<evidence type="ECO:0000313" key="11">
    <source>
        <dbReference type="EMBL" id="RFO95054.1"/>
    </source>
</evidence>
<organism evidence="11 12">
    <name type="scientific">Rhodoferax lacus</name>
    <dbReference type="NCBI Taxonomy" id="2184758"/>
    <lineage>
        <taxon>Bacteria</taxon>
        <taxon>Pseudomonadati</taxon>
        <taxon>Pseudomonadota</taxon>
        <taxon>Betaproteobacteria</taxon>
        <taxon>Burkholderiales</taxon>
        <taxon>Comamonadaceae</taxon>
        <taxon>Rhodoferax</taxon>
    </lineage>
</organism>
<keyword evidence="12" id="KW-1185">Reference proteome</keyword>
<dbReference type="InterPro" id="IPR053927">
    <property type="entry name" value="FlgK_helical"/>
</dbReference>
<dbReference type="Proteomes" id="UP000260665">
    <property type="component" value="Unassembled WGS sequence"/>
</dbReference>
<dbReference type="GO" id="GO:0005576">
    <property type="term" value="C:extracellular region"/>
    <property type="evidence" value="ECO:0007669"/>
    <property type="project" value="UniProtKB-SubCell"/>
</dbReference>
<evidence type="ECO:0000259" key="9">
    <source>
        <dbReference type="Pfam" id="PF21158"/>
    </source>
</evidence>
<accession>A0A3E1R6S5</accession>
<proteinExistence type="inferred from homology"/>
<dbReference type="InterPro" id="IPR010930">
    <property type="entry name" value="Flg_bb/hook_C_dom"/>
</dbReference>
<sequence>MGILNIGTQALNANLLALQTTGNNIANVNTAGYSRQSVIQQTVAGQYTGAGYIGKGVTVATIQRNYDQFLTRQSALAASTQAADATRSDYLAQLSNIFQGGTDGIGASINDMMNSFSDVASAPTDLTARTVALTRIDETARRMRAASQSLDDLQTGISQSLTEKIGAVNTLAKNIAAVNEQIARAMGNSQPPNDLLDKRDQLIKNLNQYVQTTSIAADDGSVGVYIGGSQALVLGASAATLSLAKNDFGDTLQNKLVITQAGNAVTMDESRLGGGEISGLLRFQNTDLVEGRNLLGRLTTAVTGSMNAQHALGLDLNGQPGGDLFTPVSVNNILTPTAPATLNTGSVTYGSGAATDLTLAVTNTSTLVASDYLVTVTSPTQVSITRVSDGVSVPVNVANPSVPITFDPTNAAVPITFDGLTLTNLAGANTGDRFYLQPFSTAASNITREFSTPSALAVASPIAGKMGTTNKGSLQLSSLVAGVNPPTNVPVTITFTSASSYTRSDVAGSFTYTSGKPILGTGTPSAWSLTLQGAPQNLDTFTLQDIKTTSLDLKLNGGNASALMALRDVPTFDGAAMSDGYASLISEIGVRAQSANYSATVSTNIAQNAEKDRTGVSGVNMDEEAAKLLQYQQAYQASAKMIQVAQTIFDTLIQTLGR</sequence>
<evidence type="ECO:0000256" key="6">
    <source>
        <dbReference type="ARBA" id="ARBA00023143"/>
    </source>
</evidence>
<dbReference type="SUPFAM" id="SSF64518">
    <property type="entry name" value="Phase 1 flagellin"/>
    <property type="match status" value="1"/>
</dbReference>
<dbReference type="InterPro" id="IPR019776">
    <property type="entry name" value="Flagellar_basal_body_rod_CS"/>
</dbReference>
<keyword evidence="11" id="KW-0966">Cell projection</keyword>
<dbReference type="Pfam" id="PF21158">
    <property type="entry name" value="flgK_1st_1"/>
    <property type="match status" value="1"/>
</dbReference>
<dbReference type="EMBL" id="QFZK01000024">
    <property type="protein sequence ID" value="RFO95054.1"/>
    <property type="molecule type" value="Genomic_DNA"/>
</dbReference>
<dbReference type="Pfam" id="PF22638">
    <property type="entry name" value="FlgK_D1"/>
    <property type="match status" value="1"/>
</dbReference>
<feature type="domain" description="Flagellar hook-associated protein 1 D2-like" evidence="9">
    <location>
        <begin position="351"/>
        <end position="438"/>
    </location>
</feature>
<evidence type="ECO:0000256" key="4">
    <source>
        <dbReference type="ARBA" id="ARBA00016244"/>
    </source>
</evidence>
<dbReference type="GO" id="GO:0044780">
    <property type="term" value="P:bacterial-type flagellum assembly"/>
    <property type="evidence" value="ECO:0007669"/>
    <property type="project" value="InterPro"/>
</dbReference>
<dbReference type="InterPro" id="IPR049119">
    <property type="entry name" value="FlgK_D2-like"/>
</dbReference>
<keyword evidence="5" id="KW-0964">Secreted</keyword>
<keyword evidence="6" id="KW-0975">Bacterial flagellum</keyword>
<dbReference type="Pfam" id="PF06429">
    <property type="entry name" value="Flg_bbr_C"/>
    <property type="match status" value="1"/>
</dbReference>
<evidence type="ECO:0000256" key="5">
    <source>
        <dbReference type="ARBA" id="ARBA00022525"/>
    </source>
</evidence>
<evidence type="ECO:0000259" key="8">
    <source>
        <dbReference type="Pfam" id="PF06429"/>
    </source>
</evidence>
<name>A0A3E1R6S5_9BURK</name>
<evidence type="ECO:0000256" key="3">
    <source>
        <dbReference type="ARBA" id="ARBA00009677"/>
    </source>
</evidence>
<dbReference type="AlphaFoldDB" id="A0A3E1R6S5"/>
<protein>
    <recommendedName>
        <fullName evidence="4">Flagellar hook-associated protein 1</fullName>
    </recommendedName>
</protein>
<dbReference type="InterPro" id="IPR002371">
    <property type="entry name" value="FlgK"/>
</dbReference>
<evidence type="ECO:0000313" key="12">
    <source>
        <dbReference type="Proteomes" id="UP000260665"/>
    </source>
</evidence>
<evidence type="ECO:0000259" key="10">
    <source>
        <dbReference type="Pfam" id="PF22638"/>
    </source>
</evidence>
<dbReference type="PANTHER" id="PTHR30033:SF1">
    <property type="entry name" value="FLAGELLAR HOOK-ASSOCIATED PROTEIN 1"/>
    <property type="match status" value="1"/>
</dbReference>
<dbReference type="Pfam" id="PF00460">
    <property type="entry name" value="Flg_bb_rod"/>
    <property type="match status" value="1"/>
</dbReference>
<comment type="similarity">
    <text evidence="3">Belongs to the flagella basal body rod proteins family.</text>
</comment>
<dbReference type="NCBIfam" id="TIGR02492">
    <property type="entry name" value="flgK_ends"/>
    <property type="match status" value="1"/>
</dbReference>
<evidence type="ECO:0000259" key="7">
    <source>
        <dbReference type="Pfam" id="PF00460"/>
    </source>
</evidence>
<feature type="domain" description="Flagellar hook-associated protein FlgK helical" evidence="10">
    <location>
        <begin position="91"/>
        <end position="325"/>
    </location>
</feature>
<feature type="domain" description="Flagellar basal body rod protein N-terminal" evidence="7">
    <location>
        <begin position="4"/>
        <end position="33"/>
    </location>
</feature>
<gene>
    <name evidence="11" type="ORF">DIC66_20555</name>
</gene>
<keyword evidence="11" id="KW-0969">Cilium</keyword>
<keyword evidence="11" id="KW-0282">Flagellum</keyword>
<dbReference type="InterPro" id="IPR001444">
    <property type="entry name" value="Flag_bb_rod_N"/>
</dbReference>
<dbReference type="GO" id="GO:0005198">
    <property type="term" value="F:structural molecule activity"/>
    <property type="evidence" value="ECO:0007669"/>
    <property type="project" value="InterPro"/>
</dbReference>
<dbReference type="PANTHER" id="PTHR30033">
    <property type="entry name" value="FLAGELLAR HOOK-ASSOCIATED PROTEIN 1"/>
    <property type="match status" value="1"/>
</dbReference>
<dbReference type="RefSeq" id="WP_117180055.1">
    <property type="nucleotide sequence ID" value="NZ_QFZK01000024.1"/>
</dbReference>
<evidence type="ECO:0000256" key="1">
    <source>
        <dbReference type="ARBA" id="ARBA00004365"/>
    </source>
</evidence>
<dbReference type="OrthoDB" id="9802553at2"/>
<dbReference type="PRINTS" id="PR01005">
    <property type="entry name" value="FLGHOOKAP1"/>
</dbReference>
<comment type="subcellular location">
    <subcellularLocation>
        <location evidence="1">Bacterial flagellum</location>
    </subcellularLocation>
    <subcellularLocation>
        <location evidence="2">Secreted</location>
    </subcellularLocation>
</comment>
<dbReference type="GO" id="GO:0009424">
    <property type="term" value="C:bacterial-type flagellum hook"/>
    <property type="evidence" value="ECO:0007669"/>
    <property type="project" value="InterPro"/>
</dbReference>
<feature type="domain" description="Flagellar basal-body/hook protein C-terminal" evidence="8">
    <location>
        <begin position="617"/>
        <end position="654"/>
    </location>
</feature>
<reference evidence="11 12" key="1">
    <citation type="submission" date="2018-05" db="EMBL/GenBank/DDBJ databases">
        <title>Rhodoferax soyangensis sp.nov., isolated from an oligotrophic freshwater lake.</title>
        <authorList>
            <person name="Park M."/>
        </authorList>
    </citation>
    <scope>NUCLEOTIDE SEQUENCE [LARGE SCALE GENOMIC DNA]</scope>
    <source>
        <strain evidence="11 12">IMCC26218</strain>
    </source>
</reference>
<comment type="caution">
    <text evidence="11">The sequence shown here is derived from an EMBL/GenBank/DDBJ whole genome shotgun (WGS) entry which is preliminary data.</text>
</comment>